<evidence type="ECO:0000313" key="5">
    <source>
        <dbReference type="Proteomes" id="UP000189761"/>
    </source>
</evidence>
<dbReference type="InterPro" id="IPR036291">
    <property type="entry name" value="NAD(P)-bd_dom_sf"/>
</dbReference>
<comment type="caution">
    <text evidence="4">The sequence shown here is derived from an EMBL/GenBank/DDBJ whole genome shotgun (WGS) entry which is preliminary data.</text>
</comment>
<dbReference type="GO" id="GO:0016491">
    <property type="term" value="F:oxidoreductase activity"/>
    <property type="evidence" value="ECO:0007669"/>
    <property type="project" value="UniProtKB-KW"/>
</dbReference>
<dbReference type="CDD" id="cd05374">
    <property type="entry name" value="17beta-HSD-like_SDR_c"/>
    <property type="match status" value="1"/>
</dbReference>
<dbReference type="NCBIfam" id="NF005372">
    <property type="entry name" value="PRK06914.1"/>
    <property type="match status" value="1"/>
</dbReference>
<comment type="similarity">
    <text evidence="1 3">Belongs to the short-chain dehydrogenases/reductases (SDR) family.</text>
</comment>
<proteinExistence type="inferred from homology"/>
<reference evidence="4 5" key="1">
    <citation type="submission" date="2017-01" db="EMBL/GenBank/DDBJ databases">
        <title>Draft genome sequence of Bacillus oleronius.</title>
        <authorList>
            <person name="Allam M."/>
        </authorList>
    </citation>
    <scope>NUCLEOTIDE SEQUENCE [LARGE SCALE GENOMIC DNA]</scope>
    <source>
        <strain evidence="4 5">DSM 9356</strain>
    </source>
</reference>
<dbReference type="PRINTS" id="PR00080">
    <property type="entry name" value="SDRFAMILY"/>
</dbReference>
<dbReference type="PRINTS" id="PR00081">
    <property type="entry name" value="GDHRDH"/>
</dbReference>
<evidence type="ECO:0000313" key="4">
    <source>
        <dbReference type="EMBL" id="OOP69117.1"/>
    </source>
</evidence>
<dbReference type="PANTHER" id="PTHR43976:SF16">
    <property type="entry name" value="SHORT-CHAIN DEHYDROGENASE_REDUCTASE FAMILY PROTEIN"/>
    <property type="match status" value="1"/>
</dbReference>
<dbReference type="InterPro" id="IPR020904">
    <property type="entry name" value="Sc_DH/Rdtase_CS"/>
</dbReference>
<keyword evidence="2" id="KW-0560">Oxidoreductase</keyword>
<evidence type="ECO:0000256" key="2">
    <source>
        <dbReference type="ARBA" id="ARBA00023002"/>
    </source>
</evidence>
<dbReference type="SUPFAM" id="SSF51735">
    <property type="entry name" value="NAD(P)-binding Rossmann-fold domains"/>
    <property type="match status" value="1"/>
</dbReference>
<dbReference type="PROSITE" id="PS00061">
    <property type="entry name" value="ADH_SHORT"/>
    <property type="match status" value="1"/>
</dbReference>
<dbReference type="Proteomes" id="UP000189761">
    <property type="component" value="Unassembled WGS sequence"/>
</dbReference>
<accession>A0A8E2IA43</accession>
<evidence type="ECO:0000256" key="1">
    <source>
        <dbReference type="ARBA" id="ARBA00006484"/>
    </source>
</evidence>
<dbReference type="InterPro" id="IPR002347">
    <property type="entry name" value="SDR_fam"/>
</dbReference>
<dbReference type="EMBL" id="MTLA01000066">
    <property type="protein sequence ID" value="OOP69117.1"/>
    <property type="molecule type" value="Genomic_DNA"/>
</dbReference>
<keyword evidence="5" id="KW-1185">Reference proteome</keyword>
<dbReference type="PANTHER" id="PTHR43976">
    <property type="entry name" value="SHORT CHAIN DEHYDROGENASE"/>
    <property type="match status" value="1"/>
</dbReference>
<dbReference type="Gene3D" id="3.40.50.720">
    <property type="entry name" value="NAD(P)-binding Rossmann-like Domain"/>
    <property type="match status" value="1"/>
</dbReference>
<name>A0A8E2IA43_9BACI</name>
<dbReference type="RefSeq" id="WP_078109773.1">
    <property type="nucleotide sequence ID" value="NZ_CP065424.1"/>
</dbReference>
<gene>
    <name evidence="4" type="ORF">BWZ43_06655</name>
</gene>
<protein>
    <submittedName>
        <fullName evidence="4">Short-chain dehydrogenase</fullName>
    </submittedName>
</protein>
<organism evidence="4 5">
    <name type="scientific">Heyndrickxia oleronia</name>
    <dbReference type="NCBI Taxonomy" id="38875"/>
    <lineage>
        <taxon>Bacteria</taxon>
        <taxon>Bacillati</taxon>
        <taxon>Bacillota</taxon>
        <taxon>Bacilli</taxon>
        <taxon>Bacillales</taxon>
        <taxon>Bacillaceae</taxon>
        <taxon>Heyndrickxia</taxon>
    </lineage>
</organism>
<dbReference type="InterPro" id="IPR051911">
    <property type="entry name" value="SDR_oxidoreductase"/>
</dbReference>
<sequence>MEKNVLITGSSSGFGMYSALELAKCGYTIYASMRNVEKQTQLMEEAERYQAQERIHILQMDITDEKSVQQALAFFKKQNIHLHILINNAGYCEGGLIEDLHVEDYIRQFDTNVFGAIRVTQTFLPLLKKSIGAKIINISSVSGMIGMPGMSAYCSSKFALEGFSESLRLELRQDQIDVSIVQPASFKTKIWEKGLENFQIDRESSLIGSIYKYANQSYQNGDDPLKVAKLIVQICNSRHPKLRYPIGKGAKTLDVSKKVFPWKWIEKVVHNRLK</sequence>
<dbReference type="Pfam" id="PF00106">
    <property type="entry name" value="adh_short"/>
    <property type="match status" value="1"/>
</dbReference>
<dbReference type="AlphaFoldDB" id="A0A8E2IA43"/>
<evidence type="ECO:0000256" key="3">
    <source>
        <dbReference type="RuleBase" id="RU000363"/>
    </source>
</evidence>